<dbReference type="Proteomes" id="UP001529369">
    <property type="component" value="Unassembled WGS sequence"/>
</dbReference>
<dbReference type="InterPro" id="IPR010819">
    <property type="entry name" value="AGE/CE"/>
</dbReference>
<reference evidence="4" key="1">
    <citation type="journal article" date="2019" name="Int. J. Syst. Evol. Microbiol.">
        <title>The Global Catalogue of Microorganisms (GCM) 10K type strain sequencing project: providing services to taxonomists for standard genome sequencing and annotation.</title>
        <authorList>
            <consortium name="The Broad Institute Genomics Platform"/>
            <consortium name="The Broad Institute Genome Sequencing Center for Infectious Disease"/>
            <person name="Wu L."/>
            <person name="Ma J."/>
        </authorList>
    </citation>
    <scope>NUCLEOTIDE SEQUENCE [LARGE SCALE GENOMIC DNA]</scope>
    <source>
        <strain evidence="4">CECT 7131</strain>
    </source>
</reference>
<dbReference type="RefSeq" id="WP_290320215.1">
    <property type="nucleotide sequence ID" value="NZ_JAUFPN010000203.1"/>
</dbReference>
<comment type="similarity">
    <text evidence="1">Belongs to the N-acylglucosamine 2-epimerase family.</text>
</comment>
<gene>
    <name evidence="3" type="ORF">QWZ14_27340</name>
</gene>
<evidence type="ECO:0000256" key="2">
    <source>
        <dbReference type="ARBA" id="ARBA00023235"/>
    </source>
</evidence>
<dbReference type="Gene3D" id="1.50.10.10">
    <property type="match status" value="1"/>
</dbReference>
<dbReference type="PANTHER" id="PTHR15108">
    <property type="entry name" value="N-ACYLGLUCOSAMINE-2-EPIMERASE"/>
    <property type="match status" value="1"/>
</dbReference>
<dbReference type="Pfam" id="PF07221">
    <property type="entry name" value="GlcNAc_2-epim"/>
    <property type="match status" value="1"/>
</dbReference>
<protein>
    <submittedName>
        <fullName evidence="3">AGE family epimerase/isomerase</fullName>
    </submittedName>
</protein>
<proteinExistence type="inferred from homology"/>
<accession>A0ABT8AEI5</accession>
<keyword evidence="2" id="KW-0413">Isomerase</keyword>
<dbReference type="EMBL" id="JAUFPN010000203">
    <property type="protein sequence ID" value="MDN3568113.1"/>
    <property type="molecule type" value="Genomic_DNA"/>
</dbReference>
<name>A0ABT8AEI5_9PROT</name>
<dbReference type="InterPro" id="IPR012341">
    <property type="entry name" value="6hp_glycosidase-like_sf"/>
</dbReference>
<sequence length="379" mass="42109">MTSTQAAPRPRDALRRAALPFLDWMETAALPLWCRGGRFAEQYDEAARPVPRQGVTTLAQARQIYVYAHAAQLGWPHGLPVAMAAWRRLRDRAWADGWVGETAADGTVLDPVVDLYDQAFMLLALAWLARAGAAEAIGWAHRTLDAIERRMRLGDTPGFANAWPDTPGPRLQNPHMHLLEAMLALQAVTGEARFAAAARDLVRLFQARLFDPATGTLAEYYGPAWQRLPEPYPGRVTWPGHHCEWVWLLHRAAAQLGLETRGEASALLGFARRHALEPRTGLLRYAVAETGAVLDPMLRLWPQTEALKAALVRPDAAGPDWAPRLLRGLMALHLSPRPRGLWTETYDEARRPVAGPIPATSLYHLFVAYAELRRALGRP</sequence>
<organism evidence="3 4">
    <name type="scientific">Paeniroseomonas aquatica</name>
    <dbReference type="NCBI Taxonomy" id="373043"/>
    <lineage>
        <taxon>Bacteria</taxon>
        <taxon>Pseudomonadati</taxon>
        <taxon>Pseudomonadota</taxon>
        <taxon>Alphaproteobacteria</taxon>
        <taxon>Acetobacterales</taxon>
        <taxon>Acetobacteraceae</taxon>
        <taxon>Paeniroseomonas</taxon>
    </lineage>
</organism>
<evidence type="ECO:0000313" key="4">
    <source>
        <dbReference type="Proteomes" id="UP001529369"/>
    </source>
</evidence>
<dbReference type="InterPro" id="IPR008928">
    <property type="entry name" value="6-hairpin_glycosidase_sf"/>
</dbReference>
<keyword evidence="4" id="KW-1185">Reference proteome</keyword>
<evidence type="ECO:0000313" key="3">
    <source>
        <dbReference type="EMBL" id="MDN3568113.1"/>
    </source>
</evidence>
<comment type="caution">
    <text evidence="3">The sequence shown here is derived from an EMBL/GenBank/DDBJ whole genome shotgun (WGS) entry which is preliminary data.</text>
</comment>
<dbReference type="SUPFAM" id="SSF48208">
    <property type="entry name" value="Six-hairpin glycosidases"/>
    <property type="match status" value="1"/>
</dbReference>
<evidence type="ECO:0000256" key="1">
    <source>
        <dbReference type="ARBA" id="ARBA00008558"/>
    </source>
</evidence>